<gene>
    <name evidence="3" type="ORF">E0485_08425</name>
</gene>
<evidence type="ECO:0000313" key="4">
    <source>
        <dbReference type="Proteomes" id="UP000295418"/>
    </source>
</evidence>
<keyword evidence="2" id="KW-0456">Lyase</keyword>
<evidence type="ECO:0000313" key="3">
    <source>
        <dbReference type="EMBL" id="TCZ78142.1"/>
    </source>
</evidence>
<dbReference type="GO" id="GO:0046872">
    <property type="term" value="F:metal ion binding"/>
    <property type="evidence" value="ECO:0007669"/>
    <property type="project" value="UniProtKB-KW"/>
</dbReference>
<keyword evidence="4" id="KW-1185">Reference proteome</keyword>
<comment type="caution">
    <text evidence="3">The sequence shown here is derived from an EMBL/GenBank/DDBJ whole genome shotgun (WGS) entry which is preliminary data.</text>
</comment>
<protein>
    <submittedName>
        <fullName evidence="3">Sirohydrochlorin chelatase</fullName>
    </submittedName>
</protein>
<dbReference type="EMBL" id="SKFG01000006">
    <property type="protein sequence ID" value="TCZ78142.1"/>
    <property type="molecule type" value="Genomic_DNA"/>
</dbReference>
<organism evidence="3 4">
    <name type="scientific">Paenibacillus albiflavus</name>
    <dbReference type="NCBI Taxonomy" id="2545760"/>
    <lineage>
        <taxon>Bacteria</taxon>
        <taxon>Bacillati</taxon>
        <taxon>Bacillota</taxon>
        <taxon>Bacilli</taxon>
        <taxon>Bacillales</taxon>
        <taxon>Paenibacillaceae</taxon>
        <taxon>Paenibacillus</taxon>
    </lineage>
</organism>
<dbReference type="InterPro" id="IPR002762">
    <property type="entry name" value="CbiX-like"/>
</dbReference>
<dbReference type="RefSeq" id="WP_132417554.1">
    <property type="nucleotide sequence ID" value="NZ_SKFG01000006.1"/>
</dbReference>
<dbReference type="Pfam" id="PF01903">
    <property type="entry name" value="CbiX"/>
    <property type="match status" value="2"/>
</dbReference>
<dbReference type="AlphaFoldDB" id="A0A4V2WP60"/>
<dbReference type="CDD" id="cd03416">
    <property type="entry name" value="CbiX_SirB_N"/>
    <property type="match status" value="1"/>
</dbReference>
<accession>A0A4V2WP60</accession>
<dbReference type="SUPFAM" id="SSF53800">
    <property type="entry name" value="Chelatase"/>
    <property type="match status" value="1"/>
</dbReference>
<evidence type="ECO:0000256" key="2">
    <source>
        <dbReference type="ARBA" id="ARBA00023239"/>
    </source>
</evidence>
<dbReference type="PANTHER" id="PTHR33542:SF3">
    <property type="entry name" value="SIROHYDROCHLORIN FERROCHELATASE, CHLOROPLASTIC"/>
    <property type="match status" value="1"/>
</dbReference>
<dbReference type="InterPro" id="IPR050963">
    <property type="entry name" value="Sirohydro_Cobaltochel/CbiX"/>
</dbReference>
<reference evidence="3 4" key="1">
    <citation type="submission" date="2019-03" db="EMBL/GenBank/DDBJ databases">
        <authorList>
            <person name="Kim M.K.M."/>
        </authorList>
    </citation>
    <scope>NUCLEOTIDE SEQUENCE [LARGE SCALE GENOMIC DNA]</scope>
    <source>
        <strain evidence="3 4">18JY21-1</strain>
    </source>
</reference>
<dbReference type="PANTHER" id="PTHR33542">
    <property type="entry name" value="SIROHYDROCHLORIN FERROCHELATASE, CHLOROPLASTIC"/>
    <property type="match status" value="1"/>
</dbReference>
<keyword evidence="1" id="KW-0479">Metal-binding</keyword>
<sequence>MKAILYIGHGTRSTKGSEEVKDFIQRVIEKINIPIQEISFLELTQPLIREGFERCVNRGATQITVIPLFLLAAGHIKQDIPQTIASLQARYPDVEVQIKDPFGVQKAILDAMAELVSAAAGDLDSQDQLLIVGRGSSDPSIHVDFANIVSGMRERLGIEHVSVCYLAAAEPRFNERLEEIVQIARGKIIVLPYLLFSGLLLAEVNQRVLEWRKRGKPIFHTGPLSNHKSIEEIVIARATSS</sequence>
<evidence type="ECO:0000256" key="1">
    <source>
        <dbReference type="ARBA" id="ARBA00022723"/>
    </source>
</evidence>
<dbReference type="CDD" id="cd03414">
    <property type="entry name" value="CbiX_SirB_C"/>
    <property type="match status" value="1"/>
</dbReference>
<proteinExistence type="predicted"/>
<dbReference type="OrthoDB" id="9797895at2"/>
<dbReference type="Proteomes" id="UP000295418">
    <property type="component" value="Unassembled WGS sequence"/>
</dbReference>
<dbReference type="GO" id="GO:0016829">
    <property type="term" value="F:lyase activity"/>
    <property type="evidence" value="ECO:0007669"/>
    <property type="project" value="UniProtKB-KW"/>
</dbReference>
<name>A0A4V2WP60_9BACL</name>
<dbReference type="Gene3D" id="3.40.50.1400">
    <property type="match status" value="2"/>
</dbReference>